<dbReference type="Proteomes" id="UP000004995">
    <property type="component" value="Unassembled WGS sequence"/>
</dbReference>
<dbReference type="AlphaFoldDB" id="K3ZFL7"/>
<accession>K3ZFL7</accession>
<protein>
    <submittedName>
        <fullName evidence="1">Uncharacterized protein</fullName>
    </submittedName>
</protein>
<proteinExistence type="predicted"/>
<evidence type="ECO:0000313" key="2">
    <source>
        <dbReference type="Proteomes" id="UP000004995"/>
    </source>
</evidence>
<sequence length="76" mass="9027">MLDAQQHKLWRTRAYRAYNGYSDVAVLSLRRQRDGTLHTNQAMVEQLNILRKEVYRGYYTLDNFISQDSSEEKEAN</sequence>
<dbReference type="EMBL" id="AGNK02001455">
    <property type="status" value="NOT_ANNOTATED_CDS"/>
    <property type="molecule type" value="Genomic_DNA"/>
</dbReference>
<dbReference type="InParanoid" id="K3ZFL7"/>
<dbReference type="Gramene" id="KQL13505">
    <property type="protein sequence ID" value="KQL13505"/>
    <property type="gene ID" value="SETIT_025369mg"/>
</dbReference>
<reference evidence="1" key="2">
    <citation type="submission" date="2018-08" db="UniProtKB">
        <authorList>
            <consortium name="EnsemblPlants"/>
        </authorList>
    </citation>
    <scope>IDENTIFICATION</scope>
    <source>
        <strain evidence="1">Yugu1</strain>
    </source>
</reference>
<dbReference type="HOGENOM" id="CLU_2659185_0_0_1"/>
<organism evidence="1 2">
    <name type="scientific">Setaria italica</name>
    <name type="common">Foxtail millet</name>
    <name type="synonym">Panicum italicum</name>
    <dbReference type="NCBI Taxonomy" id="4555"/>
    <lineage>
        <taxon>Eukaryota</taxon>
        <taxon>Viridiplantae</taxon>
        <taxon>Streptophyta</taxon>
        <taxon>Embryophyta</taxon>
        <taxon>Tracheophyta</taxon>
        <taxon>Spermatophyta</taxon>
        <taxon>Magnoliopsida</taxon>
        <taxon>Liliopsida</taxon>
        <taxon>Poales</taxon>
        <taxon>Poaceae</taxon>
        <taxon>PACMAD clade</taxon>
        <taxon>Panicoideae</taxon>
        <taxon>Panicodae</taxon>
        <taxon>Paniceae</taxon>
        <taxon>Cenchrinae</taxon>
        <taxon>Setaria</taxon>
    </lineage>
</organism>
<name>K3ZFL7_SETIT</name>
<dbReference type="EnsemblPlants" id="KQL13505">
    <property type="protein sequence ID" value="KQL13505"/>
    <property type="gene ID" value="SETIT_025369mg"/>
</dbReference>
<evidence type="ECO:0000313" key="1">
    <source>
        <dbReference type="EnsemblPlants" id="KQL13505"/>
    </source>
</evidence>
<reference evidence="2" key="1">
    <citation type="journal article" date="2012" name="Nat. Biotechnol.">
        <title>Reference genome sequence of the model plant Setaria.</title>
        <authorList>
            <person name="Bennetzen J.L."/>
            <person name="Schmutz J."/>
            <person name="Wang H."/>
            <person name="Percifield R."/>
            <person name="Hawkins J."/>
            <person name="Pontaroli A.C."/>
            <person name="Estep M."/>
            <person name="Feng L."/>
            <person name="Vaughn J.N."/>
            <person name="Grimwood J."/>
            <person name="Jenkins J."/>
            <person name="Barry K."/>
            <person name="Lindquist E."/>
            <person name="Hellsten U."/>
            <person name="Deshpande S."/>
            <person name="Wang X."/>
            <person name="Wu X."/>
            <person name="Mitros T."/>
            <person name="Triplett J."/>
            <person name="Yang X."/>
            <person name="Ye C.Y."/>
            <person name="Mauro-Herrera M."/>
            <person name="Wang L."/>
            <person name="Li P."/>
            <person name="Sharma M."/>
            <person name="Sharma R."/>
            <person name="Ronald P.C."/>
            <person name="Panaud O."/>
            <person name="Kellogg E.A."/>
            <person name="Brutnell T.P."/>
            <person name="Doust A.N."/>
            <person name="Tuskan G.A."/>
            <person name="Rokhsar D."/>
            <person name="Devos K.M."/>
        </authorList>
    </citation>
    <scope>NUCLEOTIDE SEQUENCE [LARGE SCALE GENOMIC DNA]</scope>
    <source>
        <strain evidence="2">cv. Yugu1</strain>
    </source>
</reference>
<keyword evidence="2" id="KW-1185">Reference proteome</keyword>